<feature type="compositionally biased region" description="Low complexity" evidence="1">
    <location>
        <begin position="262"/>
        <end position="274"/>
    </location>
</feature>
<dbReference type="InterPro" id="IPR024822">
    <property type="entry name" value="Coilin"/>
</dbReference>
<evidence type="ECO:0000259" key="3">
    <source>
        <dbReference type="Pfam" id="PF23086"/>
    </source>
</evidence>
<name>A0AAE0QH70_9TELE</name>
<dbReference type="AlphaFoldDB" id="A0AAE0QH70"/>
<feature type="region of interest" description="Disordered" evidence="1">
    <location>
        <begin position="117"/>
        <end position="488"/>
    </location>
</feature>
<evidence type="ECO:0000256" key="1">
    <source>
        <dbReference type="SAM" id="MobiDB-lite"/>
    </source>
</evidence>
<sequence>MYKLFLRSHRNMAASSLNAVRVRLYFDYPPPSMPDCRMSWVLVDLNKCRVVADLCSVIREKFDYSRKTLLDLFIENCFLPPTESIYVVRDNDSISVKVSSVSCEHVEKKRFRGEEEGLFQTPAKRNRREVSEANGVPQPVGAKKKKKKQKAKKKKTEEQQVECGNVLIAAVPAKEPSSSKSQTDKSSKKASVSSSLTNGKANSSGPCDKSSDSSESSEDVPQKPSPPKSKPKRTQVAESKRPATRNSSEDEDETVPVKKSPKPNTSSKTCTSTKTPKEQMSSVPAKSTTNSTAAKKTQTESSSDLSSSEDEASAANGKANVPTKSSSVQPKSANTATKANPQTMTASSSSSYSYSSEDDSRKGKKSPVHLKFPVQLKSLSSSKSVSLLQTQPPSSDRQGEASKISTFKEPSGNPKMSKMQTSSDSSSSSEDEVGKANVPETPKLCKPVPASCAVVENGAPQTPSTPVGTMFQDNKDKVESSDSCSSDTELVIKRPNPQLMVGLTPRGRGRGFTDRVKGRGGARGGFGRARGTPWKQNFHYNYDHEEQRKQNEIQTNKSVLLQNPPEPSPRRDYSTLPLLTAPAVGQKIVFKLLELTENYTPEVSDYKEGKIIGFNHNTSMIELELLTQSQALPDFQCLFPVARIEPGKFDLVYQNPDGSERVEYAVTLGSQLTERWESLIEPRLIVQNTG</sequence>
<evidence type="ECO:0000313" key="4">
    <source>
        <dbReference type="EMBL" id="KAK3520786.1"/>
    </source>
</evidence>
<reference evidence="4" key="1">
    <citation type="submission" date="2023-06" db="EMBL/GenBank/DDBJ databases">
        <title>Male Hemibagrus guttatus genome.</title>
        <authorList>
            <person name="Bian C."/>
        </authorList>
    </citation>
    <scope>NUCLEOTIDE SEQUENCE</scope>
    <source>
        <strain evidence="4">Male_cb2023</strain>
        <tissue evidence="4">Muscle</tissue>
    </source>
</reference>
<dbReference type="InterPro" id="IPR031722">
    <property type="entry name" value="Coilin_N"/>
</dbReference>
<evidence type="ECO:0008006" key="6">
    <source>
        <dbReference type="Google" id="ProtNLM"/>
    </source>
</evidence>
<feature type="domain" description="Coilin N-terminal" evidence="2">
    <location>
        <begin position="20"/>
        <end position="151"/>
    </location>
</feature>
<gene>
    <name evidence="4" type="ORF">QTP70_032363</name>
</gene>
<dbReference type="Proteomes" id="UP001274896">
    <property type="component" value="Unassembled WGS sequence"/>
</dbReference>
<dbReference type="GO" id="GO:0015030">
    <property type="term" value="C:Cajal body"/>
    <property type="evidence" value="ECO:0007669"/>
    <property type="project" value="TreeGrafter"/>
</dbReference>
<keyword evidence="5" id="KW-1185">Reference proteome</keyword>
<dbReference type="GO" id="GO:0030619">
    <property type="term" value="F:U1 snRNA binding"/>
    <property type="evidence" value="ECO:0007669"/>
    <property type="project" value="TreeGrafter"/>
</dbReference>
<dbReference type="GO" id="GO:0030620">
    <property type="term" value="F:U2 snRNA binding"/>
    <property type="evidence" value="ECO:0007669"/>
    <property type="project" value="TreeGrafter"/>
</dbReference>
<feature type="compositionally biased region" description="Low complexity" evidence="1">
    <location>
        <begin position="285"/>
        <end position="306"/>
    </location>
</feature>
<organism evidence="4 5">
    <name type="scientific">Hemibagrus guttatus</name>
    <dbReference type="NCBI Taxonomy" id="175788"/>
    <lineage>
        <taxon>Eukaryota</taxon>
        <taxon>Metazoa</taxon>
        <taxon>Chordata</taxon>
        <taxon>Craniata</taxon>
        <taxon>Vertebrata</taxon>
        <taxon>Euteleostomi</taxon>
        <taxon>Actinopterygii</taxon>
        <taxon>Neopterygii</taxon>
        <taxon>Teleostei</taxon>
        <taxon>Ostariophysi</taxon>
        <taxon>Siluriformes</taxon>
        <taxon>Bagridae</taxon>
        <taxon>Hemibagrus</taxon>
    </lineage>
</organism>
<comment type="caution">
    <text evidence="4">The sequence shown here is derived from an EMBL/GenBank/DDBJ whole genome shotgun (WGS) entry which is preliminary data.</text>
</comment>
<feature type="domain" description="Coilin tudor" evidence="3">
    <location>
        <begin position="572"/>
        <end position="671"/>
    </location>
</feature>
<dbReference type="Pfam" id="PF23086">
    <property type="entry name" value="Tudor_Coilin"/>
    <property type="match status" value="1"/>
</dbReference>
<dbReference type="PANTHER" id="PTHR15197:SF0">
    <property type="entry name" value="COILIN"/>
    <property type="match status" value="1"/>
</dbReference>
<evidence type="ECO:0000259" key="2">
    <source>
        <dbReference type="Pfam" id="PF15862"/>
    </source>
</evidence>
<feature type="compositionally biased region" description="Low complexity" evidence="1">
    <location>
        <begin position="374"/>
        <end position="389"/>
    </location>
</feature>
<dbReference type="InterPro" id="IPR056398">
    <property type="entry name" value="Tudor_Coilin"/>
</dbReference>
<accession>A0AAE0QH70</accession>
<feature type="compositionally biased region" description="Polar residues" evidence="1">
    <location>
        <begin position="322"/>
        <end position="346"/>
    </location>
</feature>
<protein>
    <recommendedName>
        <fullName evidence="6">Coilin</fullName>
    </recommendedName>
</protein>
<dbReference type="GO" id="GO:0000387">
    <property type="term" value="P:spliceosomal snRNP assembly"/>
    <property type="evidence" value="ECO:0007669"/>
    <property type="project" value="TreeGrafter"/>
</dbReference>
<dbReference type="Pfam" id="PF15862">
    <property type="entry name" value="Coilin_N"/>
    <property type="match status" value="1"/>
</dbReference>
<feature type="region of interest" description="Disordered" evidence="1">
    <location>
        <begin position="504"/>
        <end position="535"/>
    </location>
</feature>
<feature type="compositionally biased region" description="Gly residues" evidence="1">
    <location>
        <begin position="519"/>
        <end position="528"/>
    </location>
</feature>
<dbReference type="EMBL" id="JAUCMX010000016">
    <property type="protein sequence ID" value="KAK3520786.1"/>
    <property type="molecule type" value="Genomic_DNA"/>
</dbReference>
<evidence type="ECO:0000313" key="5">
    <source>
        <dbReference type="Proteomes" id="UP001274896"/>
    </source>
</evidence>
<feature type="compositionally biased region" description="Polar residues" evidence="1">
    <location>
        <begin position="196"/>
        <end position="205"/>
    </location>
</feature>
<feature type="compositionally biased region" description="Basic residues" evidence="1">
    <location>
        <begin position="142"/>
        <end position="154"/>
    </location>
</feature>
<dbReference type="PANTHER" id="PTHR15197">
    <property type="entry name" value="COILIN P80"/>
    <property type="match status" value="1"/>
</dbReference>
<proteinExistence type="predicted"/>